<accession>K0TEH6</accession>
<feature type="region of interest" description="Disordered" evidence="1">
    <location>
        <begin position="1"/>
        <end position="257"/>
    </location>
</feature>
<feature type="compositionally biased region" description="Basic and acidic residues" evidence="1">
    <location>
        <begin position="869"/>
        <end position="884"/>
    </location>
</feature>
<feature type="region of interest" description="Disordered" evidence="1">
    <location>
        <begin position="974"/>
        <end position="1016"/>
    </location>
</feature>
<evidence type="ECO:0000256" key="1">
    <source>
        <dbReference type="SAM" id="MobiDB-lite"/>
    </source>
</evidence>
<sequence length="1038" mass="111376">MVGRGGNIHSLAHSPPKRPVGVIGGGMKNNRRSPARSSNTGKTVRTGNKSDRSGRGKSTSEKPTGSYNTRGAASDSSSDAINETGDRAESSDKPRGPPSLSRPSGADLLTMLADTGGLDGVVEETDSTRGMMRGRSSISAGERGDVRGAPSTPPGGNRDGVSGYKNLSRSERRRLLREVKQVLGEESVSSGHRSADESQRREDSSTRADATGRSGTRQLCHGGDDDDEEARGLRPSSSRSPARSASTASTDADGGSAVDTAFYTSATFETEFTKSEVDTAFYTQATDYTMATGATGYTTEYTEGDTAFYTEATLDADEEYRRHRYREKKSSRARLSACTSPDATATYDEDDSLLLVEEEEDFLDRAGACLSMLCGGGVADGDLPPKRKESPVPRNDDMSLSLDTTDTSASESRAVSQPPHAIKERLRQLAEESRRENNSSDDRSVSDGTGEDSRVQHLRDDSELAGVHKSASLSLAPSGFQETVEMTHSMVQRATTTGERSDGAVVPSPPPLAEETIERSESSGVPAASAIINETEAFWRGDGVWNADPSVFAASTVANEGAEAYESVFPRESSPGVGFWSDDCVWNADPSVLETSSGGQSGSSADPSLQTEKAAIAGTTNGPGGALQLNMDGTTAEFNASGAARASPDSSGIHGESGTASTNIVVAKPPSMQQTTPKDNEADLLGEEARHLSNVSRSSVLKRVSSIGMSISSRQRERRKGRDESSTVSPEKDSTSRASTKRSNSTKATKSTLSSSRDSSVNRSKKLRAWREYMDPRSGRLYYSNGITTVWERPADVEIVTLAHSASNHAGSHSQASRAKLEPPSTSKRSDETSSKDRPPLDGNPRRATRSKLRLFSFRKKKPSASQEGEAKRSADRRPEKARTPEPLAVGQSDKSKATGVPSSPARTEKTDSDASGSDSSMEGVHQQRAGTTRQWREYKDAATGKSYYSNGLETTWTMPPELVADSALAQMRLDTERGGEQREKQRYGPGQDETKTKRKKGGRRRWREFVDPRSGNSYYSDGVTTTWARPNDFLAAL</sequence>
<feature type="compositionally biased region" description="Basic and acidic residues" evidence="1">
    <location>
        <begin position="48"/>
        <end position="60"/>
    </location>
</feature>
<feature type="compositionally biased region" description="Basic and acidic residues" evidence="1">
    <location>
        <begin position="421"/>
        <end position="462"/>
    </location>
</feature>
<feature type="region of interest" description="Disordered" evidence="1">
    <location>
        <begin position="807"/>
        <end position="939"/>
    </location>
</feature>
<feature type="compositionally biased region" description="Low complexity" evidence="1">
    <location>
        <begin position="807"/>
        <end position="817"/>
    </location>
</feature>
<feature type="compositionally biased region" description="Low complexity" evidence="1">
    <location>
        <begin position="398"/>
        <end position="410"/>
    </location>
</feature>
<feature type="region of interest" description="Disordered" evidence="1">
    <location>
        <begin position="706"/>
        <end position="765"/>
    </location>
</feature>
<evidence type="ECO:0000313" key="2">
    <source>
        <dbReference type="EMBL" id="EJK75790.1"/>
    </source>
</evidence>
<reference evidence="2 3" key="1">
    <citation type="journal article" date="2012" name="Genome Biol.">
        <title>Genome and low-iron response of an oceanic diatom adapted to chronic iron limitation.</title>
        <authorList>
            <person name="Lommer M."/>
            <person name="Specht M."/>
            <person name="Roy A.S."/>
            <person name="Kraemer L."/>
            <person name="Andreson R."/>
            <person name="Gutowska M.A."/>
            <person name="Wolf J."/>
            <person name="Bergner S.V."/>
            <person name="Schilhabel M.B."/>
            <person name="Klostermeier U.C."/>
            <person name="Beiko R.G."/>
            <person name="Rosenstiel P."/>
            <person name="Hippler M."/>
            <person name="Laroche J."/>
        </authorList>
    </citation>
    <scope>NUCLEOTIDE SEQUENCE [LARGE SCALE GENOMIC DNA]</scope>
    <source>
        <strain evidence="2 3">CCMP1005</strain>
    </source>
</reference>
<feature type="compositionally biased region" description="Basic and acidic residues" evidence="1">
    <location>
        <begin position="193"/>
        <end position="206"/>
    </location>
</feature>
<proteinExistence type="predicted"/>
<comment type="caution">
    <text evidence="2">The sequence shown here is derived from an EMBL/GenBank/DDBJ whole genome shotgun (WGS) entry which is preliminary data.</text>
</comment>
<feature type="compositionally biased region" description="Basic residues" evidence="1">
    <location>
        <begin position="997"/>
        <end position="1007"/>
    </location>
</feature>
<evidence type="ECO:0008006" key="4">
    <source>
        <dbReference type="Google" id="ProtNLM"/>
    </source>
</evidence>
<feature type="region of interest" description="Disordered" evidence="1">
    <location>
        <begin position="639"/>
        <end position="658"/>
    </location>
</feature>
<feature type="compositionally biased region" description="Basic and acidic residues" evidence="1">
    <location>
        <begin position="828"/>
        <end position="840"/>
    </location>
</feature>
<dbReference type="AlphaFoldDB" id="K0TEH6"/>
<feature type="compositionally biased region" description="Basic and acidic residues" evidence="1">
    <location>
        <begin position="84"/>
        <end position="95"/>
    </location>
</feature>
<feature type="compositionally biased region" description="Basic and acidic residues" evidence="1">
    <location>
        <begin position="974"/>
        <end position="987"/>
    </location>
</feature>
<dbReference type="eggNOG" id="ENOG502RKCM">
    <property type="taxonomic scope" value="Eukaryota"/>
</dbReference>
<dbReference type="EMBL" id="AGNL01002728">
    <property type="protein sequence ID" value="EJK75790.1"/>
    <property type="molecule type" value="Genomic_DNA"/>
</dbReference>
<feature type="compositionally biased region" description="Polar residues" evidence="1">
    <location>
        <begin position="35"/>
        <end position="47"/>
    </location>
</feature>
<gene>
    <name evidence="2" type="ORF">THAOC_02480</name>
</gene>
<organism evidence="2 3">
    <name type="scientific">Thalassiosira oceanica</name>
    <name type="common">Marine diatom</name>
    <dbReference type="NCBI Taxonomy" id="159749"/>
    <lineage>
        <taxon>Eukaryota</taxon>
        <taxon>Sar</taxon>
        <taxon>Stramenopiles</taxon>
        <taxon>Ochrophyta</taxon>
        <taxon>Bacillariophyta</taxon>
        <taxon>Coscinodiscophyceae</taxon>
        <taxon>Thalassiosirophycidae</taxon>
        <taxon>Thalassiosirales</taxon>
        <taxon>Thalassiosiraceae</taxon>
        <taxon>Thalassiosira</taxon>
    </lineage>
</organism>
<feature type="region of interest" description="Disordered" evidence="1">
    <location>
        <begin position="495"/>
        <end position="526"/>
    </location>
</feature>
<name>K0TEH6_THAOC</name>
<feature type="compositionally biased region" description="Basic and acidic residues" evidence="1">
    <location>
        <begin position="720"/>
        <end position="735"/>
    </location>
</feature>
<evidence type="ECO:0000313" key="3">
    <source>
        <dbReference type="Proteomes" id="UP000266841"/>
    </source>
</evidence>
<protein>
    <recommendedName>
        <fullName evidence="4">WW domain-containing protein</fullName>
    </recommendedName>
</protein>
<feature type="compositionally biased region" description="Polar residues" evidence="1">
    <location>
        <begin position="61"/>
        <end position="81"/>
    </location>
</feature>
<feature type="region of interest" description="Disordered" evidence="1">
    <location>
        <begin position="378"/>
        <end position="470"/>
    </location>
</feature>
<feature type="compositionally biased region" description="Low complexity" evidence="1">
    <location>
        <begin position="235"/>
        <end position="257"/>
    </location>
</feature>
<feature type="compositionally biased region" description="Basic residues" evidence="1">
    <location>
        <begin position="847"/>
        <end position="863"/>
    </location>
</feature>
<keyword evidence="3" id="KW-1185">Reference proteome</keyword>
<feature type="compositionally biased region" description="Low complexity" evidence="1">
    <location>
        <begin position="743"/>
        <end position="762"/>
    </location>
</feature>
<feature type="compositionally biased region" description="Basic and acidic residues" evidence="1">
    <location>
        <begin position="383"/>
        <end position="397"/>
    </location>
</feature>
<dbReference type="Proteomes" id="UP000266841">
    <property type="component" value="Unassembled WGS sequence"/>
</dbReference>